<evidence type="ECO:0000256" key="13">
    <source>
        <dbReference type="ARBA" id="ARBA00023268"/>
    </source>
</evidence>
<feature type="domain" description="Formamidopyrimidine-DNA glycosylase catalytic" evidence="18">
    <location>
        <begin position="2"/>
        <end position="131"/>
    </location>
</feature>
<dbReference type="SUPFAM" id="SSF81624">
    <property type="entry name" value="N-terminal domain of MutM-like DNA repair proteins"/>
    <property type="match status" value="1"/>
</dbReference>
<evidence type="ECO:0000256" key="2">
    <source>
        <dbReference type="ARBA" id="ARBA00001947"/>
    </source>
</evidence>
<comment type="similarity">
    <text evidence="3">Belongs to the FPG family.</text>
</comment>
<evidence type="ECO:0000256" key="15">
    <source>
        <dbReference type="ARBA" id="ARBA00044632"/>
    </source>
</evidence>
<organism evidence="19">
    <name type="scientific">candidate division WOR-3 bacterium</name>
    <dbReference type="NCBI Taxonomy" id="2052148"/>
    <lineage>
        <taxon>Bacteria</taxon>
        <taxon>Bacteria division WOR-3</taxon>
    </lineage>
</organism>
<accession>A0A7V3RHA6</accession>
<dbReference type="SUPFAM" id="SSF46946">
    <property type="entry name" value="S13-like H2TH domain"/>
    <property type="match status" value="1"/>
</dbReference>
<dbReference type="CDD" id="cd08966">
    <property type="entry name" value="EcFpg-like_N"/>
    <property type="match status" value="1"/>
</dbReference>
<dbReference type="InterPro" id="IPR012319">
    <property type="entry name" value="FPG_cat"/>
</dbReference>
<name>A0A7V3RHA6_UNCW3</name>
<evidence type="ECO:0000259" key="17">
    <source>
        <dbReference type="PROSITE" id="PS51066"/>
    </source>
</evidence>
<dbReference type="Gene3D" id="3.20.190.10">
    <property type="entry name" value="MutM-like, N-terminal"/>
    <property type="match status" value="1"/>
</dbReference>
<feature type="domain" description="FPG-type" evidence="17">
    <location>
        <begin position="257"/>
        <end position="291"/>
    </location>
</feature>
<dbReference type="AlphaFoldDB" id="A0A7V3RHA6"/>
<evidence type="ECO:0000256" key="12">
    <source>
        <dbReference type="ARBA" id="ARBA00023239"/>
    </source>
</evidence>
<sequence>MPELPEVETIRRELRPEIINKRIIGCRVLRKDIIGYPNADRFCKGVINETIIDVQRRAKYLIVRLTSDKSLIFHLRLSGRIFVLNNQKGLKLNGERVIRFEDGGDEEVRFVRLILELEGRSLIFSEPRALGRVYLLKNGERPGCLSGFFKLGYEPISPEFDFNYFKERLKNRKAMIKSILLDQSICAGVGNIYSDEALFHSNIRPTRRASSLKTEEVFKLLIALKDVINKGIEEFGTTVSDYKRTNGRTGNFQNFLYVYGREGKLCKVCGSKIVLKKIGNRATRYCPKCQR</sequence>
<dbReference type="InterPro" id="IPR010663">
    <property type="entry name" value="Znf_FPG/IleRS"/>
</dbReference>
<evidence type="ECO:0000256" key="3">
    <source>
        <dbReference type="ARBA" id="ARBA00009409"/>
    </source>
</evidence>
<evidence type="ECO:0000256" key="10">
    <source>
        <dbReference type="ARBA" id="ARBA00023125"/>
    </source>
</evidence>
<dbReference type="EC" id="4.2.99.18" evidence="19"/>
<dbReference type="EMBL" id="DTOZ01000105">
    <property type="protein sequence ID" value="HGE78149.1"/>
    <property type="molecule type" value="Genomic_DNA"/>
</dbReference>
<dbReference type="PANTHER" id="PTHR22993">
    <property type="entry name" value="FORMAMIDOPYRIMIDINE-DNA GLYCOSYLASE"/>
    <property type="match status" value="1"/>
</dbReference>
<keyword evidence="11" id="KW-0234">DNA repair</keyword>
<dbReference type="EC" id="3.2.2.23" evidence="19"/>
<keyword evidence="6" id="KW-0227">DNA damage</keyword>
<dbReference type="PROSITE" id="PS51068">
    <property type="entry name" value="FPG_CAT"/>
    <property type="match status" value="1"/>
</dbReference>
<dbReference type="GO" id="GO:0034039">
    <property type="term" value="F:8-oxo-7,8-dihydroguanine DNA N-glycosylase activity"/>
    <property type="evidence" value="ECO:0007669"/>
    <property type="project" value="TreeGrafter"/>
</dbReference>
<evidence type="ECO:0000256" key="16">
    <source>
        <dbReference type="PROSITE-ProRule" id="PRU00391"/>
    </source>
</evidence>
<keyword evidence="10" id="KW-0238">DNA-binding</keyword>
<evidence type="ECO:0000256" key="1">
    <source>
        <dbReference type="ARBA" id="ARBA00001668"/>
    </source>
</evidence>
<keyword evidence="14 19" id="KW-0326">Glycosidase</keyword>
<keyword evidence="9" id="KW-0862">Zinc</keyword>
<dbReference type="InterPro" id="IPR015887">
    <property type="entry name" value="DNA_glyclase_Znf_dom_DNA_BS"/>
</dbReference>
<dbReference type="SUPFAM" id="SSF57716">
    <property type="entry name" value="Glucocorticoid receptor-like (DNA-binding domain)"/>
    <property type="match status" value="1"/>
</dbReference>
<keyword evidence="8 19" id="KW-0378">Hydrolase</keyword>
<dbReference type="InterPro" id="IPR015886">
    <property type="entry name" value="H2TH_FPG"/>
</dbReference>
<keyword evidence="13" id="KW-0511">Multifunctional enzyme</keyword>
<dbReference type="GO" id="GO:0006284">
    <property type="term" value="P:base-excision repair"/>
    <property type="evidence" value="ECO:0007669"/>
    <property type="project" value="InterPro"/>
</dbReference>
<comment type="catalytic activity">
    <reaction evidence="15">
        <text>2'-deoxyribonucleotide-(2'-deoxyribose 5'-phosphate)-2'-deoxyribonucleotide-DNA = a 3'-end 2'-deoxyribonucleotide-(2,3-dehydro-2,3-deoxyribose 5'-phosphate)-DNA + a 5'-end 5'-phospho-2'-deoxyribonucleoside-DNA + H(+)</text>
        <dbReference type="Rhea" id="RHEA:66592"/>
        <dbReference type="Rhea" id="RHEA-COMP:13180"/>
        <dbReference type="Rhea" id="RHEA-COMP:16897"/>
        <dbReference type="Rhea" id="RHEA-COMP:17067"/>
        <dbReference type="ChEBI" id="CHEBI:15378"/>
        <dbReference type="ChEBI" id="CHEBI:136412"/>
        <dbReference type="ChEBI" id="CHEBI:157695"/>
        <dbReference type="ChEBI" id="CHEBI:167181"/>
        <dbReference type="EC" id="4.2.99.18"/>
    </reaction>
</comment>
<dbReference type="SMART" id="SM00898">
    <property type="entry name" value="Fapy_DNA_glyco"/>
    <property type="match status" value="1"/>
</dbReference>
<evidence type="ECO:0000256" key="4">
    <source>
        <dbReference type="ARBA" id="ARBA00011245"/>
    </source>
</evidence>
<dbReference type="InterPro" id="IPR010979">
    <property type="entry name" value="Ribosomal_uS13-like_H2TH"/>
</dbReference>
<evidence type="ECO:0000256" key="9">
    <source>
        <dbReference type="ARBA" id="ARBA00022833"/>
    </source>
</evidence>
<reference evidence="19" key="1">
    <citation type="journal article" date="2020" name="mSystems">
        <title>Genome- and Community-Level Interaction Insights into Carbon Utilization and Element Cycling Functions of Hydrothermarchaeota in Hydrothermal Sediment.</title>
        <authorList>
            <person name="Zhou Z."/>
            <person name="Liu Y."/>
            <person name="Xu W."/>
            <person name="Pan J."/>
            <person name="Luo Z.H."/>
            <person name="Li M."/>
        </authorList>
    </citation>
    <scope>NUCLEOTIDE SEQUENCE [LARGE SCALE GENOMIC DNA]</scope>
    <source>
        <strain evidence="19">SpSt-961</strain>
    </source>
</reference>
<proteinExistence type="inferred from homology"/>
<evidence type="ECO:0000256" key="6">
    <source>
        <dbReference type="ARBA" id="ARBA00022763"/>
    </source>
</evidence>
<evidence type="ECO:0000256" key="8">
    <source>
        <dbReference type="ARBA" id="ARBA00022801"/>
    </source>
</evidence>
<dbReference type="InterPro" id="IPR020629">
    <property type="entry name" value="FPG_Glyclase"/>
</dbReference>
<dbReference type="Gene3D" id="1.10.8.50">
    <property type="match status" value="1"/>
</dbReference>
<comment type="catalytic activity">
    <reaction evidence="1">
        <text>Hydrolysis of DNA containing ring-opened 7-methylguanine residues, releasing 2,6-diamino-4-hydroxy-5-(N-methyl)formamidopyrimidine.</text>
        <dbReference type="EC" id="3.2.2.23"/>
    </reaction>
</comment>
<comment type="subunit">
    <text evidence="4">Monomer.</text>
</comment>
<keyword evidence="12 19" id="KW-0456">Lyase</keyword>
<dbReference type="GO" id="GO:0140078">
    <property type="term" value="F:class I DNA-(apurinic or apyrimidinic site) endonuclease activity"/>
    <property type="evidence" value="ECO:0007669"/>
    <property type="project" value="UniProtKB-EC"/>
</dbReference>
<comment type="cofactor">
    <cofactor evidence="2">
        <name>Zn(2+)</name>
        <dbReference type="ChEBI" id="CHEBI:29105"/>
    </cofactor>
</comment>
<keyword evidence="7 16" id="KW-0863">Zinc-finger</keyword>
<protein>
    <submittedName>
        <fullName evidence="19">Bifunctional DNA-formamidopyrimidine glycosylase/DNA-(Apurinic or apyrimidinic site) lyase</fullName>
        <ecNumber evidence="19">3.2.2.23</ecNumber>
        <ecNumber evidence="19">4.2.99.18</ecNumber>
    </submittedName>
</protein>
<dbReference type="NCBIfam" id="NF002211">
    <property type="entry name" value="PRK01103.1"/>
    <property type="match status" value="1"/>
</dbReference>
<dbReference type="PANTHER" id="PTHR22993:SF9">
    <property type="entry name" value="FORMAMIDOPYRIMIDINE-DNA GLYCOSYLASE"/>
    <property type="match status" value="1"/>
</dbReference>
<evidence type="ECO:0000256" key="5">
    <source>
        <dbReference type="ARBA" id="ARBA00022723"/>
    </source>
</evidence>
<evidence type="ECO:0000256" key="7">
    <source>
        <dbReference type="ARBA" id="ARBA00022771"/>
    </source>
</evidence>
<evidence type="ECO:0000256" key="14">
    <source>
        <dbReference type="ARBA" id="ARBA00023295"/>
    </source>
</evidence>
<evidence type="ECO:0000313" key="19">
    <source>
        <dbReference type="EMBL" id="HGE78149.1"/>
    </source>
</evidence>
<comment type="caution">
    <text evidence="19">The sequence shown here is derived from an EMBL/GenBank/DDBJ whole genome shotgun (WGS) entry which is preliminary data.</text>
</comment>
<dbReference type="Pfam" id="PF06827">
    <property type="entry name" value="zf-FPG_IleRS"/>
    <property type="match status" value="1"/>
</dbReference>
<dbReference type="InterPro" id="IPR000214">
    <property type="entry name" value="Znf_DNA_glyclase/AP_lyase"/>
</dbReference>
<dbReference type="SMART" id="SM01232">
    <property type="entry name" value="H2TH"/>
    <property type="match status" value="1"/>
</dbReference>
<dbReference type="FunFam" id="1.10.8.50:FF:000003">
    <property type="entry name" value="Formamidopyrimidine-DNA glycosylase"/>
    <property type="match status" value="1"/>
</dbReference>
<evidence type="ECO:0000259" key="18">
    <source>
        <dbReference type="PROSITE" id="PS51068"/>
    </source>
</evidence>
<keyword evidence="5" id="KW-0479">Metal-binding</keyword>
<dbReference type="InterPro" id="IPR035937">
    <property type="entry name" value="FPG_N"/>
</dbReference>
<dbReference type="Pfam" id="PF01149">
    <property type="entry name" value="Fapy_DNA_glyco"/>
    <property type="match status" value="1"/>
</dbReference>
<evidence type="ECO:0000256" key="11">
    <source>
        <dbReference type="ARBA" id="ARBA00023204"/>
    </source>
</evidence>
<gene>
    <name evidence="19" type="primary">mutM</name>
    <name evidence="19" type="ORF">ENX68_04020</name>
</gene>
<dbReference type="PROSITE" id="PS01242">
    <property type="entry name" value="ZF_FPG_1"/>
    <property type="match status" value="1"/>
</dbReference>
<dbReference type="GO" id="GO:0008270">
    <property type="term" value="F:zinc ion binding"/>
    <property type="evidence" value="ECO:0007669"/>
    <property type="project" value="UniProtKB-KW"/>
</dbReference>
<dbReference type="Pfam" id="PF06831">
    <property type="entry name" value="H2TH"/>
    <property type="match status" value="1"/>
</dbReference>
<dbReference type="NCBIfam" id="TIGR00577">
    <property type="entry name" value="fpg"/>
    <property type="match status" value="1"/>
</dbReference>
<dbReference type="GO" id="GO:0003684">
    <property type="term" value="F:damaged DNA binding"/>
    <property type="evidence" value="ECO:0007669"/>
    <property type="project" value="InterPro"/>
</dbReference>
<dbReference type="PROSITE" id="PS51066">
    <property type="entry name" value="ZF_FPG_2"/>
    <property type="match status" value="1"/>
</dbReference>